<dbReference type="Proteomes" id="UP000614261">
    <property type="component" value="Unassembled WGS sequence"/>
</dbReference>
<keyword evidence="3" id="KW-1185">Reference proteome</keyword>
<reference evidence="3" key="1">
    <citation type="journal article" date="2019" name="Int. J. Syst. Evol. Microbiol.">
        <title>The Global Catalogue of Microorganisms (GCM) 10K type strain sequencing project: providing services to taxonomists for standard genome sequencing and annotation.</title>
        <authorList>
            <consortium name="The Broad Institute Genomics Platform"/>
            <consortium name="The Broad Institute Genome Sequencing Center for Infectious Disease"/>
            <person name="Wu L."/>
            <person name="Ma J."/>
        </authorList>
    </citation>
    <scope>NUCLEOTIDE SEQUENCE [LARGE SCALE GENOMIC DNA]</scope>
    <source>
        <strain evidence="3">CGMCC 1.12851</strain>
    </source>
</reference>
<sequence length="103" mass="11147">MEPATQTRSSGVRSGMPARDTMLRWIMAGPLALVAAVVTMASMPLWLPVGAAGIDNLIFPILLFPALWAVFFLYALIEARPVRGTAIITAIILTNSALIYSRF</sequence>
<keyword evidence="1" id="KW-0472">Membrane</keyword>
<gene>
    <name evidence="2" type="ORF">GCM10010833_01690</name>
</gene>
<accession>A0ABQ1IVL3</accession>
<proteinExistence type="predicted"/>
<feature type="transmembrane region" description="Helical" evidence="1">
    <location>
        <begin position="57"/>
        <end position="77"/>
    </location>
</feature>
<dbReference type="EMBL" id="BMGD01000001">
    <property type="protein sequence ID" value="GGB50669.1"/>
    <property type="molecule type" value="Genomic_DNA"/>
</dbReference>
<evidence type="ECO:0000313" key="3">
    <source>
        <dbReference type="Proteomes" id="UP000614261"/>
    </source>
</evidence>
<keyword evidence="1" id="KW-0812">Transmembrane</keyword>
<comment type="caution">
    <text evidence="2">The sequence shown here is derived from an EMBL/GenBank/DDBJ whole genome shotgun (WGS) entry which is preliminary data.</text>
</comment>
<protein>
    <submittedName>
        <fullName evidence="2">Uncharacterized protein</fullName>
    </submittedName>
</protein>
<feature type="transmembrane region" description="Helical" evidence="1">
    <location>
        <begin position="21"/>
        <end position="45"/>
    </location>
</feature>
<evidence type="ECO:0000313" key="2">
    <source>
        <dbReference type="EMBL" id="GGB50669.1"/>
    </source>
</evidence>
<organism evidence="2 3">
    <name type="scientific">Blastomonas aquatica</name>
    <dbReference type="NCBI Taxonomy" id="1510276"/>
    <lineage>
        <taxon>Bacteria</taxon>
        <taxon>Pseudomonadati</taxon>
        <taxon>Pseudomonadota</taxon>
        <taxon>Alphaproteobacteria</taxon>
        <taxon>Sphingomonadales</taxon>
        <taxon>Sphingomonadaceae</taxon>
        <taxon>Blastomonas</taxon>
    </lineage>
</organism>
<keyword evidence="1" id="KW-1133">Transmembrane helix</keyword>
<name>A0ABQ1IVL3_9SPHN</name>
<feature type="transmembrane region" description="Helical" evidence="1">
    <location>
        <begin position="84"/>
        <end position="101"/>
    </location>
</feature>
<evidence type="ECO:0000256" key="1">
    <source>
        <dbReference type="SAM" id="Phobius"/>
    </source>
</evidence>